<reference evidence="3 4" key="1">
    <citation type="submission" date="2020-03" db="EMBL/GenBank/DDBJ databases">
        <title>WGS of actinomycetes isolated from Thailand.</title>
        <authorList>
            <person name="Thawai C."/>
        </authorList>
    </citation>
    <scope>NUCLEOTIDE SEQUENCE [LARGE SCALE GENOMIC DNA]</scope>
    <source>
        <strain evidence="3 4">PRB2-1</strain>
    </source>
</reference>
<gene>
    <name evidence="3" type="ORF">HCN08_06560</name>
</gene>
<evidence type="ECO:0000256" key="2">
    <source>
        <dbReference type="SAM" id="Phobius"/>
    </source>
</evidence>
<keyword evidence="2" id="KW-0812">Transmembrane</keyword>
<evidence type="ECO:0000256" key="1">
    <source>
        <dbReference type="SAM" id="MobiDB-lite"/>
    </source>
</evidence>
<name>A0ABX0ZGY0_9ACTN</name>
<organism evidence="3 4">
    <name type="scientific">Actinacidiphila epipremni</name>
    <dbReference type="NCBI Taxonomy" id="2053013"/>
    <lineage>
        <taxon>Bacteria</taxon>
        <taxon>Bacillati</taxon>
        <taxon>Actinomycetota</taxon>
        <taxon>Actinomycetes</taxon>
        <taxon>Kitasatosporales</taxon>
        <taxon>Streptomycetaceae</taxon>
        <taxon>Actinacidiphila</taxon>
    </lineage>
</organism>
<comment type="caution">
    <text evidence="3">The sequence shown here is derived from an EMBL/GenBank/DDBJ whole genome shotgun (WGS) entry which is preliminary data.</text>
</comment>
<accession>A0ABX0ZGY0</accession>
<dbReference type="RefSeq" id="WP_167981910.1">
    <property type="nucleotide sequence ID" value="NZ_JAATEJ010000003.1"/>
</dbReference>
<feature type="compositionally biased region" description="Low complexity" evidence="1">
    <location>
        <begin position="1"/>
        <end position="19"/>
    </location>
</feature>
<evidence type="ECO:0000313" key="4">
    <source>
        <dbReference type="Proteomes" id="UP000734511"/>
    </source>
</evidence>
<feature type="region of interest" description="Disordered" evidence="1">
    <location>
        <begin position="1"/>
        <end position="33"/>
    </location>
</feature>
<keyword evidence="4" id="KW-1185">Reference proteome</keyword>
<keyword evidence="2" id="KW-1133">Transmembrane helix</keyword>
<proteinExistence type="predicted"/>
<dbReference type="EMBL" id="JAATEJ010000003">
    <property type="protein sequence ID" value="NJP43069.1"/>
    <property type="molecule type" value="Genomic_DNA"/>
</dbReference>
<evidence type="ECO:0008006" key="5">
    <source>
        <dbReference type="Google" id="ProtNLM"/>
    </source>
</evidence>
<dbReference type="Proteomes" id="UP000734511">
    <property type="component" value="Unassembled WGS sequence"/>
</dbReference>
<sequence>MPDADATGSAPTSAAPADPVTGRKASSSPAAHRPHVARVLPLGAGLLLVGLGLGFLGLRLRRA</sequence>
<evidence type="ECO:0000313" key="3">
    <source>
        <dbReference type="EMBL" id="NJP43069.1"/>
    </source>
</evidence>
<feature type="transmembrane region" description="Helical" evidence="2">
    <location>
        <begin position="39"/>
        <end position="58"/>
    </location>
</feature>
<keyword evidence="2" id="KW-0472">Membrane</keyword>
<protein>
    <recommendedName>
        <fullName evidence="5">LPXTG cell wall anchor domain-containing protein</fullName>
    </recommendedName>
</protein>